<keyword evidence="3" id="KW-0472">Membrane</keyword>
<dbReference type="EMBL" id="JAACJO010000006">
    <property type="protein sequence ID" value="KAF5357056.1"/>
    <property type="molecule type" value="Genomic_DNA"/>
</dbReference>
<evidence type="ECO:0000259" key="4">
    <source>
        <dbReference type="SMART" id="SM01117"/>
    </source>
</evidence>
<dbReference type="InterPro" id="IPR036400">
    <property type="entry name" value="Cyt_B5-like_heme/steroid_sf"/>
</dbReference>
<feature type="transmembrane region" description="Helical" evidence="3">
    <location>
        <begin position="6"/>
        <end position="22"/>
    </location>
</feature>
<keyword evidence="3" id="KW-0812">Transmembrane</keyword>
<reference evidence="5 6" key="1">
    <citation type="journal article" date="2020" name="ISME J.">
        <title>Uncovering the hidden diversity of litter-decomposition mechanisms in mushroom-forming fungi.</title>
        <authorList>
            <person name="Floudas D."/>
            <person name="Bentzer J."/>
            <person name="Ahren D."/>
            <person name="Johansson T."/>
            <person name="Persson P."/>
            <person name="Tunlid A."/>
        </authorList>
    </citation>
    <scope>NUCLEOTIDE SEQUENCE [LARGE SCALE GENOMIC DNA]</scope>
    <source>
        <strain evidence="5 6">CBS 146.42</strain>
    </source>
</reference>
<protein>
    <recommendedName>
        <fullName evidence="4">Cytochrome b5 heme-binding domain-containing protein</fullName>
    </recommendedName>
</protein>
<evidence type="ECO:0000256" key="2">
    <source>
        <dbReference type="SAM" id="MobiDB-lite"/>
    </source>
</evidence>
<dbReference type="InterPro" id="IPR001199">
    <property type="entry name" value="Cyt_B5-like_heme/steroid-bd"/>
</dbReference>
<comment type="similarity">
    <text evidence="1">Belongs to the cytochrome b5 family. MAPR subfamily.</text>
</comment>
<dbReference type="GO" id="GO:0005783">
    <property type="term" value="C:endoplasmic reticulum"/>
    <property type="evidence" value="ECO:0007669"/>
    <property type="project" value="TreeGrafter"/>
</dbReference>
<dbReference type="SMART" id="SM01117">
    <property type="entry name" value="Cyt-b5"/>
    <property type="match status" value="1"/>
</dbReference>
<dbReference type="GO" id="GO:0016020">
    <property type="term" value="C:membrane"/>
    <property type="evidence" value="ECO:0007669"/>
    <property type="project" value="TreeGrafter"/>
</dbReference>
<organism evidence="5 6">
    <name type="scientific">Leucocoprinus leucothites</name>
    <dbReference type="NCBI Taxonomy" id="201217"/>
    <lineage>
        <taxon>Eukaryota</taxon>
        <taxon>Fungi</taxon>
        <taxon>Dikarya</taxon>
        <taxon>Basidiomycota</taxon>
        <taxon>Agaricomycotina</taxon>
        <taxon>Agaricomycetes</taxon>
        <taxon>Agaricomycetidae</taxon>
        <taxon>Agaricales</taxon>
        <taxon>Agaricineae</taxon>
        <taxon>Agaricaceae</taxon>
        <taxon>Leucocoprinus</taxon>
    </lineage>
</organism>
<evidence type="ECO:0000313" key="5">
    <source>
        <dbReference type="EMBL" id="KAF5357056.1"/>
    </source>
</evidence>
<dbReference type="PANTHER" id="PTHR10281:SF115">
    <property type="entry name" value="BINDING PROTEIN, PUTATIVE (AFU_ORTHOLOGUE AFUA_4G06240)-RELATED"/>
    <property type="match status" value="1"/>
</dbReference>
<proteinExistence type="inferred from homology"/>
<feature type="domain" description="Cytochrome b5 heme-binding" evidence="4">
    <location>
        <begin position="62"/>
        <end position="158"/>
    </location>
</feature>
<dbReference type="OrthoDB" id="899at2759"/>
<dbReference type="FunFam" id="3.10.120.10:FF:000003">
    <property type="entry name" value="membrane-associated progesterone receptor component 1"/>
    <property type="match status" value="1"/>
</dbReference>
<evidence type="ECO:0000256" key="1">
    <source>
        <dbReference type="ARBA" id="ARBA00038357"/>
    </source>
</evidence>
<evidence type="ECO:0000256" key="3">
    <source>
        <dbReference type="SAM" id="Phobius"/>
    </source>
</evidence>
<dbReference type="GO" id="GO:0020037">
    <property type="term" value="F:heme binding"/>
    <property type="evidence" value="ECO:0007669"/>
    <property type="project" value="UniProtKB-ARBA"/>
</dbReference>
<dbReference type="Pfam" id="PF00173">
    <property type="entry name" value="Cyt-b5"/>
    <property type="match status" value="1"/>
</dbReference>
<sequence>MFTDSYIVYILVISLPVAFLVYRHNRPRPLSSKIPAEDSTKPAKSIMQPPREDLAPPKDDPFTAAELSQYDGSDSSKPIYVAIKGDIFDVTHKADSYGPGKSYNVFAGKDGSRGLGKSSLKVEDAVADYSVLDEKERKVLDDWHSFFLKRYNIVGRVSDGPKIES</sequence>
<feature type="region of interest" description="Disordered" evidence="2">
    <location>
        <begin position="30"/>
        <end position="75"/>
    </location>
</feature>
<dbReference type="AlphaFoldDB" id="A0A8H5G2B0"/>
<keyword evidence="6" id="KW-1185">Reference proteome</keyword>
<gene>
    <name evidence="5" type="ORF">D9756_006867</name>
</gene>
<name>A0A8H5G2B0_9AGAR</name>
<evidence type="ECO:0000313" key="6">
    <source>
        <dbReference type="Proteomes" id="UP000559027"/>
    </source>
</evidence>
<dbReference type="InterPro" id="IPR050577">
    <property type="entry name" value="MAPR/NEUFC/NENF-like"/>
</dbReference>
<dbReference type="SUPFAM" id="SSF55856">
    <property type="entry name" value="Cytochrome b5-like heme/steroid binding domain"/>
    <property type="match status" value="1"/>
</dbReference>
<feature type="compositionally biased region" description="Basic and acidic residues" evidence="2">
    <location>
        <begin position="50"/>
        <end position="61"/>
    </location>
</feature>
<dbReference type="PANTHER" id="PTHR10281">
    <property type="entry name" value="MEMBRANE-ASSOCIATED PROGESTERONE RECEPTOR COMPONENT-RELATED"/>
    <property type="match status" value="1"/>
</dbReference>
<keyword evidence="3" id="KW-1133">Transmembrane helix</keyword>
<accession>A0A8H5G2B0</accession>
<dbReference type="Proteomes" id="UP000559027">
    <property type="component" value="Unassembled WGS sequence"/>
</dbReference>
<comment type="caution">
    <text evidence="5">The sequence shown here is derived from an EMBL/GenBank/DDBJ whole genome shotgun (WGS) entry which is preliminary data.</text>
</comment>
<dbReference type="Gene3D" id="3.10.120.10">
    <property type="entry name" value="Cytochrome b5-like heme/steroid binding domain"/>
    <property type="match status" value="1"/>
</dbReference>